<sequence>MSGFSATLIICNKKIANESAFFSDLNFNKEIVSRSTSNCEFSISKGTTIHGKEVYIYDNFYIEYNNELKNYGYSEQLWKKITTQIKSPICSVSISSMSRDYGSSYGIIKHIEQLLLEKYNFYLITNNLNVESLNQFVHSKDIVKIKQQYYIISEKTIHYLIQNEFLDFLES</sequence>
<dbReference type="Proteomes" id="UP000431264">
    <property type="component" value="Unassembled WGS sequence"/>
</dbReference>
<name>A0A6I4IV23_9FLAO</name>
<comment type="caution">
    <text evidence="1">The sequence shown here is derived from an EMBL/GenBank/DDBJ whole genome shotgun (WGS) entry which is preliminary data.</text>
</comment>
<evidence type="ECO:0000313" key="2">
    <source>
        <dbReference type="Proteomes" id="UP000431264"/>
    </source>
</evidence>
<reference evidence="2" key="1">
    <citation type="submission" date="2019-05" db="EMBL/GenBank/DDBJ databases">
        <title>Flavobacterium profundi sp. nov., isolated from a deep-sea seamount.</title>
        <authorList>
            <person name="Zhang D.-C."/>
        </authorList>
    </citation>
    <scope>NUCLEOTIDE SEQUENCE [LARGE SCALE GENOMIC DNA]</scope>
    <source>
        <strain evidence="2">TP390</strain>
    </source>
</reference>
<keyword evidence="2" id="KW-1185">Reference proteome</keyword>
<dbReference type="RefSeq" id="WP_140999198.1">
    <property type="nucleotide sequence ID" value="NZ_VDCZ01000015.1"/>
</dbReference>
<proteinExistence type="predicted"/>
<dbReference type="OrthoDB" id="1442517at2"/>
<accession>A0A6I4IV23</accession>
<gene>
    <name evidence="1" type="ORF">GOQ30_16495</name>
</gene>
<evidence type="ECO:0000313" key="1">
    <source>
        <dbReference type="EMBL" id="MVO10772.1"/>
    </source>
</evidence>
<dbReference type="AlphaFoldDB" id="A0A6I4IV23"/>
<protein>
    <submittedName>
        <fullName evidence="1">Uncharacterized protein</fullName>
    </submittedName>
</protein>
<organism evidence="1 2">
    <name type="scientific">Flavobacterium profundi</name>
    <dbReference type="NCBI Taxonomy" id="1774945"/>
    <lineage>
        <taxon>Bacteria</taxon>
        <taxon>Pseudomonadati</taxon>
        <taxon>Bacteroidota</taxon>
        <taxon>Flavobacteriia</taxon>
        <taxon>Flavobacteriales</taxon>
        <taxon>Flavobacteriaceae</taxon>
        <taxon>Flavobacterium</taxon>
    </lineage>
</organism>
<dbReference type="EMBL" id="WQLW01000015">
    <property type="protein sequence ID" value="MVO10772.1"/>
    <property type="molecule type" value="Genomic_DNA"/>
</dbReference>